<protein>
    <recommendedName>
        <fullName evidence="2">Protein kinase domain-containing protein</fullName>
    </recommendedName>
</protein>
<accession>F8PBA6</accession>
<name>F8PBA6_SERL9</name>
<proteinExistence type="predicted"/>
<dbReference type="GeneID" id="18810511"/>
<organism>
    <name type="scientific">Serpula lacrymans var. lacrymans (strain S7.9)</name>
    <name type="common">Dry rot fungus</name>
    <dbReference type="NCBI Taxonomy" id="578457"/>
    <lineage>
        <taxon>Eukaryota</taxon>
        <taxon>Fungi</taxon>
        <taxon>Dikarya</taxon>
        <taxon>Basidiomycota</taxon>
        <taxon>Agaricomycotina</taxon>
        <taxon>Agaricomycetes</taxon>
        <taxon>Agaricomycetidae</taxon>
        <taxon>Boletales</taxon>
        <taxon>Coniophorineae</taxon>
        <taxon>Serpulaceae</taxon>
        <taxon>Serpula</taxon>
    </lineage>
</organism>
<dbReference type="KEGG" id="sla:SERLADRAFT_374273"/>
<dbReference type="OrthoDB" id="5987198at2759"/>
<gene>
    <name evidence="1" type="ORF">SERLADRAFT_374273</name>
</gene>
<dbReference type="Proteomes" id="UP000008064">
    <property type="component" value="Unassembled WGS sequence"/>
</dbReference>
<evidence type="ECO:0008006" key="2">
    <source>
        <dbReference type="Google" id="ProtNLM"/>
    </source>
</evidence>
<evidence type="ECO:0000313" key="1">
    <source>
        <dbReference type="EMBL" id="EGO19546.1"/>
    </source>
</evidence>
<sequence length="207" mass="23396">MGICFVVDMPQIGVLHGMAPRRYGWSVSHVLDATCLSDGAFVSLKLLNKSQYPYKIEIGQLFSTEPLVSDLANHCAPIDDVLSVPDDQYQAVVVMPLLRSFDDPQFDTYGEVIDFFRQIFVASSDCMGLNIMMDATSLFIDPYHPQDLEMKRDYTGRARYYTRTQHTPKYLFIDFGLSRRYGSNDVAPLEDAIHGGDKTVPEFQKSS</sequence>
<reference evidence="1" key="1">
    <citation type="submission" date="2011-04" db="EMBL/GenBank/DDBJ databases">
        <title>Evolution of plant cell wall degrading machinery underlies the functional diversity of forest fungi.</title>
        <authorList>
            <consortium name="US DOE Joint Genome Institute (JGI-PGF)"/>
            <person name="Eastwood D.C."/>
            <person name="Floudas D."/>
            <person name="Binder M."/>
            <person name="Majcherczyk A."/>
            <person name="Schneider P."/>
            <person name="Aerts A."/>
            <person name="Asiegbu F.O."/>
            <person name="Baker S.E."/>
            <person name="Barry K."/>
            <person name="Bendiksby M."/>
            <person name="Blumentritt M."/>
            <person name="Coutinho P.M."/>
            <person name="Cullen D."/>
            <person name="Cullen D."/>
            <person name="Gathman A."/>
            <person name="Goodell B."/>
            <person name="Henrissat B."/>
            <person name="Ihrmark K."/>
            <person name="Kauserud H."/>
            <person name="Kohler A."/>
            <person name="LaButti K."/>
            <person name="Lapidus A."/>
            <person name="Lavin J.L."/>
            <person name="Lee Y.-H."/>
            <person name="Lindquist E."/>
            <person name="Lilly W."/>
            <person name="Lucas S."/>
            <person name="Morin E."/>
            <person name="Murat C."/>
            <person name="Oguiza J.A."/>
            <person name="Park J."/>
            <person name="Pisabarro A.G."/>
            <person name="Riley R."/>
            <person name="Rosling A."/>
            <person name="Salamov A."/>
            <person name="Schmidt O."/>
            <person name="Schmutz J."/>
            <person name="Skrede I."/>
            <person name="Stenlid J."/>
            <person name="Wiebenga A."/>
            <person name="Xie X."/>
            <person name="Kues U."/>
            <person name="Hibbett D.S."/>
            <person name="Hoffmeister D."/>
            <person name="Hogberg N."/>
            <person name="Martin F."/>
            <person name="Grigoriev I.V."/>
            <person name="Watkinson S.C."/>
        </authorList>
    </citation>
    <scope>NUCLEOTIDE SEQUENCE</scope>
    <source>
        <strain evidence="1">S7.9</strain>
    </source>
</reference>
<dbReference type="HOGENOM" id="CLU_044121_1_0_1"/>
<dbReference type="AlphaFoldDB" id="F8PBA6"/>
<dbReference type="RefSeq" id="XP_007323679.1">
    <property type="nucleotide sequence ID" value="XM_007323617.1"/>
</dbReference>
<dbReference type="EMBL" id="GL945443">
    <property type="protein sequence ID" value="EGO19546.1"/>
    <property type="molecule type" value="Genomic_DNA"/>
</dbReference>